<evidence type="ECO:0000259" key="6">
    <source>
        <dbReference type="Pfam" id="PF22757"/>
    </source>
</evidence>
<feature type="compositionally biased region" description="Acidic residues" evidence="4">
    <location>
        <begin position="84"/>
        <end position="108"/>
    </location>
</feature>
<dbReference type="GO" id="GO:0006355">
    <property type="term" value="P:regulation of DNA-templated transcription"/>
    <property type="evidence" value="ECO:0007669"/>
    <property type="project" value="InterPro"/>
</dbReference>
<evidence type="ECO:0000256" key="1">
    <source>
        <dbReference type="ARBA" id="ARBA00010820"/>
    </source>
</evidence>
<proteinExistence type="inferred from homology"/>
<evidence type="ECO:0000259" key="5">
    <source>
        <dbReference type="Pfam" id="PF04504"/>
    </source>
</evidence>
<keyword evidence="2" id="KW-0805">Transcription regulation</keyword>
<evidence type="ECO:0000313" key="8">
    <source>
        <dbReference type="Proteomes" id="UP000694240"/>
    </source>
</evidence>
<dbReference type="InterPro" id="IPR053932">
    <property type="entry name" value="GeBP-like_DBD"/>
</dbReference>
<feature type="compositionally biased region" description="Polar residues" evidence="4">
    <location>
        <begin position="35"/>
        <end position="54"/>
    </location>
</feature>
<keyword evidence="8" id="KW-1185">Reference proteome</keyword>
<feature type="domain" description="Glabrous enhancer-binding protein-like DBD" evidence="5">
    <location>
        <begin position="149"/>
        <end position="233"/>
    </location>
</feature>
<dbReference type="Pfam" id="PF04504">
    <property type="entry name" value="GeBP-like_DBD"/>
    <property type="match status" value="1"/>
</dbReference>
<organism evidence="7 8">
    <name type="scientific">Arabidopsis thaliana x Arabidopsis arenosa</name>
    <dbReference type="NCBI Taxonomy" id="1240361"/>
    <lineage>
        <taxon>Eukaryota</taxon>
        <taxon>Viridiplantae</taxon>
        <taxon>Streptophyta</taxon>
        <taxon>Embryophyta</taxon>
        <taxon>Tracheophyta</taxon>
        <taxon>Spermatophyta</taxon>
        <taxon>Magnoliopsida</taxon>
        <taxon>eudicotyledons</taxon>
        <taxon>Gunneridae</taxon>
        <taxon>Pentapetalae</taxon>
        <taxon>rosids</taxon>
        <taxon>malvids</taxon>
        <taxon>Brassicales</taxon>
        <taxon>Brassicaceae</taxon>
        <taxon>Camelineae</taxon>
        <taxon>Arabidopsis</taxon>
    </lineage>
</organism>
<reference evidence="7 8" key="1">
    <citation type="submission" date="2020-12" db="EMBL/GenBank/DDBJ databases">
        <title>Concerted genomic and epigenomic changes stabilize Arabidopsis allopolyploids.</title>
        <authorList>
            <person name="Chen Z."/>
        </authorList>
    </citation>
    <scope>NUCLEOTIDE SEQUENCE [LARGE SCALE GENOMIC DNA]</scope>
    <source>
        <strain evidence="7">Allo738</strain>
        <tissue evidence="7">Leaf</tissue>
    </source>
</reference>
<name>A0A8T2DV00_9BRAS</name>
<gene>
    <name evidence="7" type="ORF">ISN45_At04g000780</name>
</gene>
<feature type="region of interest" description="Disordered" evidence="4">
    <location>
        <begin position="31"/>
        <end position="143"/>
    </location>
</feature>
<comment type="similarity">
    <text evidence="1">Belongs to the GeBP family.</text>
</comment>
<sequence>MVSVQNLKTDQLLNFLFKNPTKFLSRFSPMAKNKTLVTPSTVKKSSDVASTSKKLSGVASPAKKPSGVTSPVKKPLEAVASTSSEEEEEDEPSSDSESGSESESDTEAEPMTLAAAAPSSSNEKRQSEGEPEEKRAKTETETGKKPLLFQRLWTDEDEIVFLQGMIKFAKDTGKNVSEDMHGFFEKLKDSISFEVKTDQFVNKIRSMKRKYIENKKTTTEHDKKCYELAEIIWVSDGDATALVKPKKKKLKVDEESDWFERSFVDGAFKELGPGVDEETWKKNWSLVPMKKRKRIEEKVKSMQADELKTTWQKIDVVHEMRSLMAKYV</sequence>
<feature type="compositionally biased region" description="Basic and acidic residues" evidence="4">
    <location>
        <begin position="122"/>
        <end position="143"/>
    </location>
</feature>
<feature type="domain" description="Glabrous enhancer-binding protein-like C-terminal" evidence="6">
    <location>
        <begin position="257"/>
        <end position="326"/>
    </location>
</feature>
<protein>
    <submittedName>
        <fullName evidence="7">GLABROUS1 enhancer-binding protein family</fullName>
    </submittedName>
</protein>
<keyword evidence="3" id="KW-0804">Transcription</keyword>
<evidence type="ECO:0000313" key="7">
    <source>
        <dbReference type="EMBL" id="KAG7614656.1"/>
    </source>
</evidence>
<evidence type="ECO:0000256" key="3">
    <source>
        <dbReference type="ARBA" id="ARBA00023163"/>
    </source>
</evidence>
<evidence type="ECO:0000256" key="4">
    <source>
        <dbReference type="SAM" id="MobiDB-lite"/>
    </source>
</evidence>
<dbReference type="PANTHER" id="PTHR31662:SF68">
    <property type="entry name" value="DNA-BINDING STOREKEEPER PROTEIN TRANSCRIPTIONAL REGULATOR-LIKE PROTEIN-RELATED"/>
    <property type="match status" value="1"/>
</dbReference>
<dbReference type="Pfam" id="PF22757">
    <property type="entry name" value="GeBP-like_C"/>
    <property type="match status" value="1"/>
</dbReference>
<dbReference type="InterPro" id="IPR053933">
    <property type="entry name" value="GeBP-like_C"/>
</dbReference>
<dbReference type="AlphaFoldDB" id="A0A8T2DV00"/>
<evidence type="ECO:0000256" key="2">
    <source>
        <dbReference type="ARBA" id="ARBA00023015"/>
    </source>
</evidence>
<dbReference type="Proteomes" id="UP000694240">
    <property type="component" value="Chromosome 4"/>
</dbReference>
<dbReference type="GO" id="GO:0005634">
    <property type="term" value="C:nucleus"/>
    <property type="evidence" value="ECO:0007669"/>
    <property type="project" value="TreeGrafter"/>
</dbReference>
<dbReference type="EMBL" id="JAEFBK010000004">
    <property type="protein sequence ID" value="KAG7614656.1"/>
    <property type="molecule type" value="Genomic_DNA"/>
</dbReference>
<accession>A0A8T2DV00</accession>
<dbReference type="PANTHER" id="PTHR31662">
    <property type="entry name" value="BNAANNG10740D PROTEIN-RELATED"/>
    <property type="match status" value="1"/>
</dbReference>
<comment type="caution">
    <text evidence="7">The sequence shown here is derived from an EMBL/GenBank/DDBJ whole genome shotgun (WGS) entry which is preliminary data.</text>
</comment>
<dbReference type="InterPro" id="IPR007592">
    <property type="entry name" value="GEBP"/>
</dbReference>